<dbReference type="InterPro" id="IPR038720">
    <property type="entry name" value="YprB_RNase_H-like_dom"/>
</dbReference>
<comment type="caution">
    <text evidence="3">The sequence shown here is derived from an EMBL/GenBank/DDBJ whole genome shotgun (WGS) entry which is preliminary data.</text>
</comment>
<reference evidence="3 4" key="1">
    <citation type="submission" date="2018-10" db="EMBL/GenBank/DDBJ databases">
        <title>Falsibacillus sp. genome draft.</title>
        <authorList>
            <person name="Shi S."/>
        </authorList>
    </citation>
    <scope>NUCLEOTIDE SEQUENCE [LARGE SCALE GENOMIC DNA]</scope>
    <source>
        <strain evidence="3 4">GY 10110</strain>
    </source>
</reference>
<evidence type="ECO:0000313" key="4">
    <source>
        <dbReference type="Proteomes" id="UP000276770"/>
    </source>
</evidence>
<dbReference type="InterPro" id="IPR036397">
    <property type="entry name" value="RNaseH_sf"/>
</dbReference>
<evidence type="ECO:0000259" key="2">
    <source>
        <dbReference type="Pfam" id="PF13482"/>
    </source>
</evidence>
<evidence type="ECO:0000256" key="1">
    <source>
        <dbReference type="SAM" id="Coils"/>
    </source>
</evidence>
<dbReference type="Gene3D" id="3.30.420.10">
    <property type="entry name" value="Ribonuclease H-like superfamily/Ribonuclease H"/>
    <property type="match status" value="1"/>
</dbReference>
<organism evidence="3 4">
    <name type="scientific">Falsibacillus albus</name>
    <dbReference type="NCBI Taxonomy" id="2478915"/>
    <lineage>
        <taxon>Bacteria</taxon>
        <taxon>Bacillati</taxon>
        <taxon>Bacillota</taxon>
        <taxon>Bacilli</taxon>
        <taxon>Bacillales</taxon>
        <taxon>Bacillaceae</taxon>
        <taxon>Falsibacillus</taxon>
    </lineage>
</organism>
<gene>
    <name evidence="3" type="ORF">D9X91_11640</name>
</gene>
<dbReference type="SUPFAM" id="SSF53098">
    <property type="entry name" value="Ribonuclease H-like"/>
    <property type="match status" value="1"/>
</dbReference>
<feature type="domain" description="YprB ribonuclease H-like" evidence="2">
    <location>
        <begin position="108"/>
        <end position="276"/>
    </location>
</feature>
<dbReference type="GO" id="GO:0003676">
    <property type="term" value="F:nucleic acid binding"/>
    <property type="evidence" value="ECO:0007669"/>
    <property type="project" value="InterPro"/>
</dbReference>
<evidence type="ECO:0000313" key="3">
    <source>
        <dbReference type="EMBL" id="RLQ95144.1"/>
    </source>
</evidence>
<dbReference type="PANTHER" id="PTHR38462:SF1">
    <property type="entry name" value="YPRB RIBONUCLEASE H-LIKE DOMAIN-CONTAINING PROTEIN"/>
    <property type="match status" value="1"/>
</dbReference>
<sequence length="423" mass="49427">MSLKNKLNRMKNHIVREEKDRVQEIVHRAPEFEEPMDIPYLDEWKKMGVTPYYFDGEFCLIREVKFPLNHLHGKYELGDLHTSVQMWNNSEIDHPLSSKGMDSSDLFFFDTETTGLGGGAGNTIFLLGYAQVKEDEVILKQHILPEPGNEIPFYQSFLENVDYTTLVTYNGKAFDWPQVKTRHTLIRDHVPNLPAFGHFDLFHGARRMWKHKLDRVKLINVEADILDFHRKDDVPGYLAPMIYFDFVDRKNPEGIIKVLEHNELDILSLISLYIHLTCQIIGVDSDQSDQERLLVGKWFDYLGDGETAIKLLEKVSYESEEPEAVEAKFKLAFHYKKMKRFNEAGKLWGEVVIKGSLVEVQMALIELAKIYEHQFKDFVKAFEYTNQALELEMKEAQRSEKKLLELDKRLKRIKKKLQKGTKI</sequence>
<dbReference type="PANTHER" id="PTHR38462">
    <property type="entry name" value="EXONUCLEASE-LIKE PROTEIN"/>
    <property type="match status" value="1"/>
</dbReference>
<dbReference type="OrthoDB" id="9790530at2"/>
<proteinExistence type="predicted"/>
<keyword evidence="1" id="KW-0175">Coiled coil</keyword>
<dbReference type="InterPro" id="IPR011990">
    <property type="entry name" value="TPR-like_helical_dom_sf"/>
</dbReference>
<keyword evidence="4" id="KW-1185">Reference proteome</keyword>
<dbReference type="Gene3D" id="1.25.40.10">
    <property type="entry name" value="Tetratricopeptide repeat domain"/>
    <property type="match status" value="1"/>
</dbReference>
<dbReference type="InterPro" id="IPR012337">
    <property type="entry name" value="RNaseH-like_sf"/>
</dbReference>
<feature type="coiled-coil region" evidence="1">
    <location>
        <begin position="379"/>
        <end position="416"/>
    </location>
</feature>
<dbReference type="Proteomes" id="UP000276770">
    <property type="component" value="Unassembled WGS sequence"/>
</dbReference>
<name>A0A3L7JY06_9BACI</name>
<dbReference type="Pfam" id="PF13482">
    <property type="entry name" value="RNase_H_2"/>
    <property type="match status" value="1"/>
</dbReference>
<accession>A0A3L7JY06</accession>
<dbReference type="RefSeq" id="WP_121680800.1">
    <property type="nucleotide sequence ID" value="NZ_RCVZ01000007.1"/>
</dbReference>
<dbReference type="AlphaFoldDB" id="A0A3L7JY06"/>
<protein>
    <recommendedName>
        <fullName evidence="2">YprB ribonuclease H-like domain-containing protein</fullName>
    </recommendedName>
</protein>
<dbReference type="EMBL" id="RCVZ01000007">
    <property type="protein sequence ID" value="RLQ95144.1"/>
    <property type="molecule type" value="Genomic_DNA"/>
</dbReference>
<dbReference type="SUPFAM" id="SSF48452">
    <property type="entry name" value="TPR-like"/>
    <property type="match status" value="1"/>
</dbReference>